<dbReference type="RefSeq" id="WP_130754963.1">
    <property type="nucleotide sequence ID" value="NZ_BBQY01000085.1"/>
</dbReference>
<sequence>MIRLMLRKLALPETTFRMLRTPGEELLVTVLQMRELIHADLARRSPETLELGMDCAKAVLRDHGLLEEG</sequence>
<dbReference type="AlphaFoldDB" id="A0A401J991"/>
<reference evidence="1 2" key="1">
    <citation type="submission" date="2014-12" db="EMBL/GenBank/DDBJ databases">
        <title>Whole genome sequencing of Sphingobium xenophagum OW59.</title>
        <authorList>
            <person name="Ohta Y."/>
            <person name="Nishi S."/>
            <person name="Hatada Y."/>
        </authorList>
    </citation>
    <scope>NUCLEOTIDE SEQUENCE [LARGE SCALE GENOMIC DNA]</scope>
    <source>
        <strain evidence="1 2">OW59</strain>
    </source>
</reference>
<protein>
    <submittedName>
        <fullName evidence="1">Uncharacterized protein</fullName>
    </submittedName>
</protein>
<organism evidence="1 2">
    <name type="scientific">Sphingobium xenophagum</name>
    <dbReference type="NCBI Taxonomy" id="121428"/>
    <lineage>
        <taxon>Bacteria</taxon>
        <taxon>Pseudomonadati</taxon>
        <taxon>Pseudomonadota</taxon>
        <taxon>Alphaproteobacteria</taxon>
        <taxon>Sphingomonadales</taxon>
        <taxon>Sphingomonadaceae</taxon>
        <taxon>Sphingobium</taxon>
    </lineage>
</organism>
<dbReference type="EMBL" id="BBQY01000085">
    <property type="protein sequence ID" value="GBH33185.1"/>
    <property type="molecule type" value="Genomic_DNA"/>
</dbReference>
<comment type="caution">
    <text evidence="1">The sequence shown here is derived from an EMBL/GenBank/DDBJ whole genome shotgun (WGS) entry which is preliminary data.</text>
</comment>
<accession>A0A401J991</accession>
<evidence type="ECO:0000313" key="2">
    <source>
        <dbReference type="Proteomes" id="UP000290975"/>
    </source>
</evidence>
<dbReference type="Proteomes" id="UP000290975">
    <property type="component" value="Unassembled WGS sequence"/>
</dbReference>
<name>A0A401J991_SPHXE</name>
<gene>
    <name evidence="1" type="ORF">MBESOW_P4314</name>
</gene>
<proteinExistence type="predicted"/>
<keyword evidence="2" id="KW-1185">Reference proteome</keyword>
<evidence type="ECO:0000313" key="1">
    <source>
        <dbReference type="EMBL" id="GBH33185.1"/>
    </source>
</evidence>